<organism evidence="3 4">
    <name type="scientific">Xylocopa violacea</name>
    <name type="common">Violet carpenter bee</name>
    <name type="synonym">Apis violacea</name>
    <dbReference type="NCBI Taxonomy" id="135666"/>
    <lineage>
        <taxon>Eukaryota</taxon>
        <taxon>Metazoa</taxon>
        <taxon>Ecdysozoa</taxon>
        <taxon>Arthropoda</taxon>
        <taxon>Hexapoda</taxon>
        <taxon>Insecta</taxon>
        <taxon>Pterygota</taxon>
        <taxon>Neoptera</taxon>
        <taxon>Endopterygota</taxon>
        <taxon>Hymenoptera</taxon>
        <taxon>Apocrita</taxon>
        <taxon>Aculeata</taxon>
        <taxon>Apoidea</taxon>
        <taxon>Anthophila</taxon>
        <taxon>Apidae</taxon>
        <taxon>Xylocopa</taxon>
        <taxon>Xylocopa</taxon>
    </lineage>
</organism>
<reference evidence="3 4" key="1">
    <citation type="submission" date="2024-08" db="EMBL/GenBank/DDBJ databases">
        <authorList>
            <person name="Will J Nash"/>
            <person name="Angela Man"/>
            <person name="Seanna McTaggart"/>
            <person name="Kendall Baker"/>
            <person name="Tom Barker"/>
            <person name="Leah Catchpole"/>
            <person name="Alex Durrant"/>
            <person name="Karim Gharbi"/>
            <person name="Naomi Irish"/>
            <person name="Gemy Kaithakottil"/>
            <person name="Debby Ku"/>
            <person name="Aaliyah Providence"/>
            <person name="Felix Shaw"/>
            <person name="David Swarbreck"/>
            <person name="Chris Watkins"/>
            <person name="Ann M. McCartney"/>
            <person name="Giulio Formenti"/>
            <person name="Alice Mouton"/>
            <person name="Noel Vella"/>
            <person name="Bjorn M von Reumont"/>
            <person name="Adriana Vella"/>
            <person name="Wilfried Haerty"/>
        </authorList>
    </citation>
    <scope>NUCLEOTIDE SEQUENCE [LARGE SCALE GENOMIC DNA]</scope>
</reference>
<keyword evidence="4" id="KW-1185">Reference proteome</keyword>
<evidence type="ECO:0000256" key="1">
    <source>
        <dbReference type="RuleBase" id="RU367043"/>
    </source>
</evidence>
<keyword evidence="1" id="KW-0811">Translocation</keyword>
<sequence>MTDYSSVETNNLSKADTELQEFIIAEKQKAQFHSQVHELNDICWNKCVDKPGAKMDFRTENCLSNCAERFVDVSMLITYRFAQLLQKSIKNM</sequence>
<keyword evidence="1" id="KW-0653">Protein transport</keyword>
<feature type="domain" description="Tim10-like" evidence="2">
    <location>
        <begin position="22"/>
        <end position="83"/>
    </location>
</feature>
<protein>
    <recommendedName>
        <fullName evidence="1">Mitochondrial import inner membrane translocase subunit</fullName>
    </recommendedName>
</protein>
<evidence type="ECO:0000313" key="4">
    <source>
        <dbReference type="Proteomes" id="UP001642520"/>
    </source>
</evidence>
<dbReference type="Gene3D" id="1.10.287.810">
    <property type="entry name" value="Mitochondrial import inner membrane translocase subunit tim13 like domains"/>
    <property type="match status" value="1"/>
</dbReference>
<dbReference type="EMBL" id="CAXAJV020001293">
    <property type="protein sequence ID" value="CAL7945047.1"/>
    <property type="molecule type" value="Genomic_DNA"/>
</dbReference>
<name>A0ABP1NXF9_XYLVO</name>
<proteinExistence type="inferred from homology"/>
<dbReference type="Pfam" id="PF02953">
    <property type="entry name" value="zf-Tim10_DDP"/>
    <property type="match status" value="1"/>
</dbReference>
<dbReference type="InterPro" id="IPR004217">
    <property type="entry name" value="Tim10-like"/>
</dbReference>
<accession>A0ABP1NXF9</accession>
<comment type="caution">
    <text evidence="3">The sequence shown here is derived from an EMBL/GenBank/DDBJ whole genome shotgun (WGS) entry which is preliminary data.</text>
</comment>
<gene>
    <name evidence="3" type="ORF">XYLVIOL_LOCUS6979</name>
</gene>
<dbReference type="SUPFAM" id="SSF144122">
    <property type="entry name" value="Tim10-like"/>
    <property type="match status" value="1"/>
</dbReference>
<dbReference type="InterPro" id="IPR035427">
    <property type="entry name" value="Tim10-like_dom_sf"/>
</dbReference>
<dbReference type="Proteomes" id="UP001642520">
    <property type="component" value="Unassembled WGS sequence"/>
</dbReference>
<comment type="subunit">
    <text evidence="1">Heterohexamer.</text>
</comment>
<evidence type="ECO:0000259" key="2">
    <source>
        <dbReference type="Pfam" id="PF02953"/>
    </source>
</evidence>
<keyword evidence="1" id="KW-0999">Mitochondrion inner membrane</keyword>
<comment type="similarity">
    <text evidence="1">Belongs to the small Tim family.</text>
</comment>
<keyword evidence="1" id="KW-0813">Transport</keyword>
<comment type="function">
    <text evidence="1">Mitochondrial intermembrane chaperone that participates in the import and insertion of some multi-pass transmembrane proteins into the mitochondrial inner membrane. Also required for the transfer of beta-barrel precursors from the TOM complex to the sorting and assembly machinery (SAM complex) of the outer membrane. Acts as a chaperone-like protein that protects the hydrophobic precursors from aggregation and guide them through the mitochondrial intermembrane space.</text>
</comment>
<keyword evidence="1" id="KW-0143">Chaperone</keyword>
<evidence type="ECO:0000313" key="3">
    <source>
        <dbReference type="EMBL" id="CAL7945047.1"/>
    </source>
</evidence>
<comment type="subcellular location">
    <subcellularLocation>
        <location evidence="1">Mitochondrion inner membrane</location>
        <topology evidence="1">Peripheral membrane protein</topology>
        <orientation evidence="1">Intermembrane side</orientation>
    </subcellularLocation>
</comment>
<keyword evidence="1" id="KW-0472">Membrane</keyword>
<keyword evidence="1" id="KW-0496">Mitochondrion</keyword>
<keyword evidence="1" id="KW-1015">Disulfide bond</keyword>
<comment type="domain">
    <text evidence="1">The twin CX3C motif contains 4 conserved Cys residues that form 2 disulfide bonds in the mitochondrial intermembrane space.</text>
</comment>